<accession>A0ABU8WVJ2</accession>
<dbReference type="Pfam" id="PF03401">
    <property type="entry name" value="TctC"/>
    <property type="match status" value="1"/>
</dbReference>
<sequence>MMLTHMSAVATNPHMYKSVPYDSLKDFEAVGLLGDLPFVLVCNPSMPFSNLEQLVRYAKENPGKLTNASSGNGTVSHLAMEDFKRRAGIDILHVPYKGSGPGLTDVVAGQVSLALETAAAVQPFVQSGRLKALGVGTSTRLSTMPNVPTIAEQGFKDFSAVTWLMLVYPAGTNGQLVASTFTAMNKVMQTPEVDARMRQIGAVPRFSKSPAEATAFIRSEYAHWGEAVKRSGVQLD</sequence>
<dbReference type="RefSeq" id="WP_340347178.1">
    <property type="nucleotide sequence ID" value="NZ_JBBKZT010000024.1"/>
</dbReference>
<name>A0ABU8WVJ2_9BURK</name>
<organism evidence="2 3">
    <name type="scientific">Variovorax rhizosphaerae</name>
    <dbReference type="NCBI Taxonomy" id="1836200"/>
    <lineage>
        <taxon>Bacteria</taxon>
        <taxon>Pseudomonadati</taxon>
        <taxon>Pseudomonadota</taxon>
        <taxon>Betaproteobacteria</taxon>
        <taxon>Burkholderiales</taxon>
        <taxon>Comamonadaceae</taxon>
        <taxon>Variovorax</taxon>
    </lineage>
</organism>
<proteinExistence type="inferred from homology"/>
<reference evidence="2 3" key="1">
    <citation type="submission" date="2024-03" db="EMBL/GenBank/DDBJ databases">
        <title>Novel species of the genus Variovorax.</title>
        <authorList>
            <person name="Liu Q."/>
            <person name="Xin Y.-H."/>
        </authorList>
    </citation>
    <scope>NUCLEOTIDE SEQUENCE [LARGE SCALE GENOMIC DNA]</scope>
    <source>
        <strain evidence="2 3">KACC 18900</strain>
    </source>
</reference>
<protein>
    <submittedName>
        <fullName evidence="2">Tripartite tricarboxylate transporter substrate-binding protein</fullName>
    </submittedName>
</protein>
<dbReference type="EMBL" id="JBBKZT010000024">
    <property type="protein sequence ID" value="MEJ8851521.1"/>
    <property type="molecule type" value="Genomic_DNA"/>
</dbReference>
<evidence type="ECO:0000313" key="3">
    <source>
        <dbReference type="Proteomes" id="UP001385892"/>
    </source>
</evidence>
<dbReference type="PANTHER" id="PTHR42928:SF5">
    <property type="entry name" value="BLR1237 PROTEIN"/>
    <property type="match status" value="1"/>
</dbReference>
<dbReference type="PANTHER" id="PTHR42928">
    <property type="entry name" value="TRICARBOXYLATE-BINDING PROTEIN"/>
    <property type="match status" value="1"/>
</dbReference>
<comment type="caution">
    <text evidence="2">The sequence shown here is derived from an EMBL/GenBank/DDBJ whole genome shotgun (WGS) entry which is preliminary data.</text>
</comment>
<evidence type="ECO:0000313" key="2">
    <source>
        <dbReference type="EMBL" id="MEJ8851521.1"/>
    </source>
</evidence>
<dbReference type="SUPFAM" id="SSF53850">
    <property type="entry name" value="Periplasmic binding protein-like II"/>
    <property type="match status" value="1"/>
</dbReference>
<dbReference type="InterPro" id="IPR005064">
    <property type="entry name" value="BUG"/>
</dbReference>
<gene>
    <name evidence="2" type="ORF">WKW82_33125</name>
</gene>
<evidence type="ECO:0000256" key="1">
    <source>
        <dbReference type="ARBA" id="ARBA00006987"/>
    </source>
</evidence>
<comment type="similarity">
    <text evidence="1">Belongs to the UPF0065 (bug) family.</text>
</comment>
<dbReference type="Gene3D" id="3.40.190.10">
    <property type="entry name" value="Periplasmic binding protein-like II"/>
    <property type="match status" value="1"/>
</dbReference>
<dbReference type="Gene3D" id="3.40.190.150">
    <property type="entry name" value="Bordetella uptake gene, domain 1"/>
    <property type="match status" value="1"/>
</dbReference>
<keyword evidence="3" id="KW-1185">Reference proteome</keyword>
<dbReference type="InterPro" id="IPR042100">
    <property type="entry name" value="Bug_dom1"/>
</dbReference>
<dbReference type="Proteomes" id="UP001385892">
    <property type="component" value="Unassembled WGS sequence"/>
</dbReference>